<dbReference type="RefSeq" id="WP_070983882.1">
    <property type="nucleotide sequence ID" value="NZ_MKJU01000022.1"/>
</dbReference>
<organism evidence="2 3">
    <name type="scientific">Pseudoalteromonas amylolytica</name>
    <dbReference type="NCBI Taxonomy" id="1859457"/>
    <lineage>
        <taxon>Bacteria</taxon>
        <taxon>Pseudomonadati</taxon>
        <taxon>Pseudomonadota</taxon>
        <taxon>Gammaproteobacteria</taxon>
        <taxon>Alteromonadales</taxon>
        <taxon>Pseudoalteromonadaceae</taxon>
        <taxon>Pseudoalteromonas</taxon>
    </lineage>
</organism>
<accession>A0A1S1MXJ1</accession>
<keyword evidence="3" id="KW-1185">Reference proteome</keyword>
<reference evidence="2 3" key="1">
    <citation type="submission" date="2016-09" db="EMBL/GenBank/DDBJ databases">
        <title>Pseudoalteromonas amylolytica sp. nov., isolated from the surface seawater.</title>
        <authorList>
            <person name="Wu Y.-H."/>
            <person name="Cheng H."/>
            <person name="Jin X.-B."/>
            <person name="Wang C.-S."/>
            <person name="Xu X.-W."/>
        </authorList>
    </citation>
    <scope>NUCLEOTIDE SEQUENCE [LARGE SCALE GENOMIC DNA]</scope>
    <source>
        <strain evidence="2 3">JW1</strain>
    </source>
</reference>
<sequence length="192" mass="22468">MVINLELVKVVISGLTPLSIFIAYMTYRSNVKKQRLDMEMAQDMEIFEQAVLSLKWAYDALTDEGRCAPPSADRLNWLTCARHLCRYYQIAKAIKTDLYKTSLSEHEEYWRHKFYMVLDFKELNRKDYYMNEREVLWPENIEPTSASIINEFSSWKESAIDPIDSYEVETVSNGVISRGLSAYRSVFDSLSK</sequence>
<feature type="transmembrane region" description="Helical" evidence="1">
    <location>
        <begin position="6"/>
        <end position="27"/>
    </location>
</feature>
<protein>
    <submittedName>
        <fullName evidence="2">Uncharacterized protein</fullName>
    </submittedName>
</protein>
<keyword evidence="1" id="KW-1133">Transmembrane helix</keyword>
<gene>
    <name evidence="2" type="ORF">BET10_07060</name>
</gene>
<evidence type="ECO:0000313" key="3">
    <source>
        <dbReference type="Proteomes" id="UP000179786"/>
    </source>
</evidence>
<dbReference type="AlphaFoldDB" id="A0A1S1MXJ1"/>
<dbReference type="OrthoDB" id="5459961at2"/>
<keyword evidence="1" id="KW-0472">Membrane</keyword>
<dbReference type="EMBL" id="MKJU01000022">
    <property type="protein sequence ID" value="OHU92080.1"/>
    <property type="molecule type" value="Genomic_DNA"/>
</dbReference>
<comment type="caution">
    <text evidence="2">The sequence shown here is derived from an EMBL/GenBank/DDBJ whole genome shotgun (WGS) entry which is preliminary data.</text>
</comment>
<name>A0A1S1MXJ1_9GAMM</name>
<evidence type="ECO:0000256" key="1">
    <source>
        <dbReference type="SAM" id="Phobius"/>
    </source>
</evidence>
<evidence type="ECO:0000313" key="2">
    <source>
        <dbReference type="EMBL" id="OHU92080.1"/>
    </source>
</evidence>
<dbReference type="Proteomes" id="UP000179786">
    <property type="component" value="Unassembled WGS sequence"/>
</dbReference>
<proteinExistence type="predicted"/>
<keyword evidence="1" id="KW-0812">Transmembrane</keyword>